<dbReference type="InterPro" id="IPR018389">
    <property type="entry name" value="DctP_fam"/>
</dbReference>
<comment type="caution">
    <text evidence="5">The sequence shown here is derived from an EMBL/GenBank/DDBJ whole genome shotgun (WGS) entry which is preliminary data.</text>
</comment>
<evidence type="ECO:0000256" key="4">
    <source>
        <dbReference type="SAM" id="SignalP"/>
    </source>
</evidence>
<evidence type="ECO:0000256" key="1">
    <source>
        <dbReference type="ARBA" id="ARBA00009023"/>
    </source>
</evidence>
<feature type="signal peptide" evidence="4">
    <location>
        <begin position="1"/>
        <end position="16"/>
    </location>
</feature>
<dbReference type="NCBIfam" id="NF037995">
    <property type="entry name" value="TRAP_S1"/>
    <property type="match status" value="1"/>
</dbReference>
<sequence length="335" mass="36464">MAVTAIGLAAPSVAMAADYVIRASHSEAPESPLNKGYEVFKAFVEGASGGQIEVIISPAGQLGSIKDGLEQAQAGAIQLAQADEQTLDSFYKQMMILATPYLFGDDEEARQFLASDLFIKTNEAMAAETGLRMLAASSYGFRNFTNNKQPIRSAADMSGIRIRVPPSPMSLAMVEAMGGSPTPVPWEELYGALQTGVVDGQENPIGVIHDYSFFEVQKHLTLDNHQLGLNSMIISEQFFKGLPVELREIVLTGAQMAAATEYGERNYQARVVTIDALKQKGMEVTFPTPEEAATFRDAVKAPMQDYLNKELDPAFVKAVYDEIDAIRAQRRALVE</sequence>
<name>A0A011UAA0_9HYPH</name>
<evidence type="ECO:0000256" key="3">
    <source>
        <dbReference type="ARBA" id="ARBA00022729"/>
    </source>
</evidence>
<dbReference type="InterPro" id="IPR038404">
    <property type="entry name" value="TRAP_DctP_sf"/>
</dbReference>
<dbReference type="PANTHER" id="PTHR33376:SF7">
    <property type="entry name" value="C4-DICARBOXYLATE-BINDING PROTEIN DCTB"/>
    <property type="match status" value="1"/>
</dbReference>
<dbReference type="GO" id="GO:0030288">
    <property type="term" value="C:outer membrane-bounded periplasmic space"/>
    <property type="evidence" value="ECO:0007669"/>
    <property type="project" value="InterPro"/>
</dbReference>
<evidence type="ECO:0000313" key="6">
    <source>
        <dbReference type="Proteomes" id="UP000019849"/>
    </source>
</evidence>
<dbReference type="PATRIC" id="fig|69279.3.peg.3772"/>
<proteinExistence type="inferred from homology"/>
<protein>
    <recommendedName>
        <fullName evidence="7">C4-dicarboxylate ABC transporter substrate-binding protein</fullName>
    </recommendedName>
</protein>
<dbReference type="Pfam" id="PF03480">
    <property type="entry name" value="DctP"/>
    <property type="match status" value="1"/>
</dbReference>
<keyword evidence="3 4" id="KW-0732">Signal</keyword>
<keyword evidence="2" id="KW-0813">Transport</keyword>
<dbReference type="NCBIfam" id="TIGR00787">
    <property type="entry name" value="dctP"/>
    <property type="match status" value="1"/>
</dbReference>
<dbReference type="Proteomes" id="UP000019849">
    <property type="component" value="Unassembled WGS sequence"/>
</dbReference>
<dbReference type="HOGENOM" id="CLU_036176_1_0_5"/>
<organism evidence="5 6">
    <name type="scientific">Aquamicrobium defluvii</name>
    <dbReference type="NCBI Taxonomy" id="69279"/>
    <lineage>
        <taxon>Bacteria</taxon>
        <taxon>Pseudomonadati</taxon>
        <taxon>Pseudomonadota</taxon>
        <taxon>Alphaproteobacteria</taxon>
        <taxon>Hyphomicrobiales</taxon>
        <taxon>Phyllobacteriaceae</taxon>
        <taxon>Aquamicrobium</taxon>
    </lineage>
</organism>
<dbReference type="InterPro" id="IPR004682">
    <property type="entry name" value="TRAP_DctP"/>
</dbReference>
<dbReference type="eggNOG" id="COG1638">
    <property type="taxonomic scope" value="Bacteria"/>
</dbReference>
<evidence type="ECO:0008006" key="7">
    <source>
        <dbReference type="Google" id="ProtNLM"/>
    </source>
</evidence>
<dbReference type="Gene3D" id="3.40.190.170">
    <property type="entry name" value="Bacterial extracellular solute-binding protein, family 7"/>
    <property type="match status" value="1"/>
</dbReference>
<evidence type="ECO:0000256" key="2">
    <source>
        <dbReference type="ARBA" id="ARBA00022448"/>
    </source>
</evidence>
<dbReference type="EMBL" id="JENY01000027">
    <property type="protein sequence ID" value="EXL03056.1"/>
    <property type="molecule type" value="Genomic_DNA"/>
</dbReference>
<feature type="chain" id="PRO_5001463301" description="C4-dicarboxylate ABC transporter substrate-binding protein" evidence="4">
    <location>
        <begin position="17"/>
        <end position="335"/>
    </location>
</feature>
<dbReference type="GO" id="GO:0055085">
    <property type="term" value="P:transmembrane transport"/>
    <property type="evidence" value="ECO:0007669"/>
    <property type="project" value="InterPro"/>
</dbReference>
<evidence type="ECO:0000313" key="5">
    <source>
        <dbReference type="EMBL" id="EXL03056.1"/>
    </source>
</evidence>
<dbReference type="AlphaFoldDB" id="A0A011UAA0"/>
<comment type="similarity">
    <text evidence="1">Belongs to the bacterial solute-binding protein 7 family.</text>
</comment>
<dbReference type="CDD" id="cd13603">
    <property type="entry name" value="PBP2_TRAP_Siap_TeaA_like"/>
    <property type="match status" value="1"/>
</dbReference>
<dbReference type="PANTHER" id="PTHR33376">
    <property type="match status" value="1"/>
</dbReference>
<dbReference type="STRING" id="69279.BG36_13400"/>
<gene>
    <name evidence="5" type="ORF">BG36_13400</name>
</gene>
<dbReference type="PIRSF" id="PIRSF006470">
    <property type="entry name" value="DctB"/>
    <property type="match status" value="1"/>
</dbReference>
<reference evidence="5 6" key="1">
    <citation type="submission" date="2014-02" db="EMBL/GenBank/DDBJ databases">
        <title>Aquamicrobium defluvii Genome sequencing.</title>
        <authorList>
            <person name="Wang X."/>
        </authorList>
    </citation>
    <scope>NUCLEOTIDE SEQUENCE [LARGE SCALE GENOMIC DNA]</scope>
    <source>
        <strain evidence="5 6">W13Z1</strain>
    </source>
</reference>
<accession>A0A011UAA0</accession>